<keyword evidence="3 6" id="KW-0081">Bacteriolytic enzyme</keyword>
<keyword evidence="7" id="KW-1133">Transmembrane helix</keyword>
<dbReference type="HAMAP" id="MF_04110">
    <property type="entry name" value="ENDOLYSIN_T4"/>
    <property type="match status" value="1"/>
</dbReference>
<comment type="caution">
    <text evidence="8">The sequence shown here is derived from an EMBL/GenBank/DDBJ whole genome shotgun (WGS) entry which is preliminary data.</text>
</comment>
<dbReference type="CDD" id="cd16901">
    <property type="entry name" value="lyz_P1"/>
    <property type="match status" value="1"/>
</dbReference>
<comment type="catalytic activity">
    <reaction evidence="1 6">
        <text>Hydrolysis of (1-&gt;4)-beta-linkages between N-acetylmuramic acid and N-acetyl-D-glucosamine residues in a peptidoglycan and between N-acetyl-D-glucosamine residues in chitodextrins.</text>
        <dbReference type="EC" id="3.2.1.17"/>
    </reaction>
</comment>
<keyword evidence="7" id="KW-0812">Transmembrane</keyword>
<dbReference type="AlphaFoldDB" id="A0A1V9DES6"/>
<name>A0A1V9DES6_9GAMM</name>
<dbReference type="OrthoDB" id="8141296at2"/>
<gene>
    <name evidence="8" type="ORF">B2J69_13955</name>
</gene>
<dbReference type="GO" id="GO:0042742">
    <property type="term" value="P:defense response to bacterium"/>
    <property type="evidence" value="ECO:0007669"/>
    <property type="project" value="UniProtKB-KW"/>
</dbReference>
<keyword evidence="4 6" id="KW-0378">Hydrolase</keyword>
<dbReference type="InterPro" id="IPR051018">
    <property type="entry name" value="Bacteriophage_GH24"/>
</dbReference>
<dbReference type="InterPro" id="IPR023346">
    <property type="entry name" value="Lysozyme-like_dom_sf"/>
</dbReference>
<dbReference type="PANTHER" id="PTHR38107">
    <property type="match status" value="1"/>
</dbReference>
<evidence type="ECO:0000313" key="9">
    <source>
        <dbReference type="Proteomes" id="UP000192769"/>
    </source>
</evidence>
<sequence length="174" mass="18736">MPILNRKAGAAGAVCAVGVIVAIMLSGGQVRTNQRGLELVGNAEGCRREPYTCPAGIITDGIGNTHGAKPGSRKTDEQIAADWQQNILDAEACVNRYAAGTRLPANTFSAAVSIAFNVGCPKMQKSTMFRYFRHGQLVDGCNEFPRWVFGGAKELPGLVKRREEERQLCLKGVK</sequence>
<dbReference type="Gene3D" id="1.10.530.40">
    <property type="match status" value="1"/>
</dbReference>
<keyword evidence="5 6" id="KW-0326">Glycosidase</keyword>
<protein>
    <recommendedName>
        <fullName evidence="6">Lysozyme</fullName>
        <ecNumber evidence="6">3.2.1.17</ecNumber>
    </recommendedName>
</protein>
<organism evidence="8 9">
    <name type="scientific">Pantoea latae</name>
    <dbReference type="NCBI Taxonomy" id="1964541"/>
    <lineage>
        <taxon>Bacteria</taxon>
        <taxon>Pseudomonadati</taxon>
        <taxon>Pseudomonadota</taxon>
        <taxon>Gammaproteobacteria</taxon>
        <taxon>Enterobacterales</taxon>
        <taxon>Erwiniaceae</taxon>
        <taxon>Pantoea</taxon>
    </lineage>
</organism>
<dbReference type="InterPro" id="IPR023347">
    <property type="entry name" value="Lysozyme_dom_sf"/>
</dbReference>
<dbReference type="InterPro" id="IPR034690">
    <property type="entry name" value="Endolysin_T4_type"/>
</dbReference>
<dbReference type="Proteomes" id="UP000192769">
    <property type="component" value="Unassembled WGS sequence"/>
</dbReference>
<evidence type="ECO:0000256" key="5">
    <source>
        <dbReference type="ARBA" id="ARBA00023295"/>
    </source>
</evidence>
<evidence type="ECO:0000256" key="2">
    <source>
        <dbReference type="ARBA" id="ARBA00022529"/>
    </source>
</evidence>
<evidence type="ECO:0000256" key="4">
    <source>
        <dbReference type="ARBA" id="ARBA00022801"/>
    </source>
</evidence>
<dbReference type="Pfam" id="PF00959">
    <property type="entry name" value="Phage_lysozyme"/>
    <property type="match status" value="1"/>
</dbReference>
<dbReference type="EMBL" id="MWUE01000022">
    <property type="protein sequence ID" value="OQP32372.1"/>
    <property type="molecule type" value="Genomic_DNA"/>
</dbReference>
<dbReference type="RefSeq" id="WP_081140151.1">
    <property type="nucleotide sequence ID" value="NZ_MWUE01000022.1"/>
</dbReference>
<keyword evidence="7" id="KW-0472">Membrane</keyword>
<dbReference type="GO" id="GO:0031640">
    <property type="term" value="P:killing of cells of another organism"/>
    <property type="evidence" value="ECO:0007669"/>
    <property type="project" value="UniProtKB-KW"/>
</dbReference>
<evidence type="ECO:0000313" key="8">
    <source>
        <dbReference type="EMBL" id="OQP32372.1"/>
    </source>
</evidence>
<dbReference type="SUPFAM" id="SSF53955">
    <property type="entry name" value="Lysozyme-like"/>
    <property type="match status" value="1"/>
</dbReference>
<reference evidence="8 9" key="1">
    <citation type="submission" date="2017-02" db="EMBL/GenBank/DDBJ databases">
        <title>Whole genome shotgun sequence of Pantoea agglomerans strain AS1 isolated from a cycad, Zamia floridana in Central Florida, USA.</title>
        <authorList>
            <person name="Lata P."/>
            <person name="Govindarajan S."/>
            <person name="Qi F."/>
            <person name="Li J.-L."/>
            <person name="Maurya S.K."/>
            <person name="Sahoo M.K."/>
        </authorList>
    </citation>
    <scope>NUCLEOTIDE SEQUENCE [LARGE SCALE GENOMIC DNA]</scope>
    <source>
        <strain evidence="8 9">AS1</strain>
    </source>
</reference>
<comment type="similarity">
    <text evidence="6">Belongs to the glycosyl hydrolase 24 family.</text>
</comment>
<evidence type="ECO:0000256" key="6">
    <source>
        <dbReference type="RuleBase" id="RU003788"/>
    </source>
</evidence>
<dbReference type="GO" id="GO:0003796">
    <property type="term" value="F:lysozyme activity"/>
    <property type="evidence" value="ECO:0007669"/>
    <property type="project" value="UniProtKB-EC"/>
</dbReference>
<keyword evidence="2 6" id="KW-0929">Antimicrobial</keyword>
<dbReference type="InterPro" id="IPR002196">
    <property type="entry name" value="Glyco_hydro_24"/>
</dbReference>
<accession>A0A1V9DES6</accession>
<evidence type="ECO:0000256" key="7">
    <source>
        <dbReference type="SAM" id="Phobius"/>
    </source>
</evidence>
<dbReference type="PANTHER" id="PTHR38107:SF4">
    <property type="entry name" value="LYSOZYME"/>
    <property type="match status" value="1"/>
</dbReference>
<dbReference type="GO" id="GO:0016998">
    <property type="term" value="P:cell wall macromolecule catabolic process"/>
    <property type="evidence" value="ECO:0007669"/>
    <property type="project" value="InterPro"/>
</dbReference>
<proteinExistence type="inferred from homology"/>
<keyword evidence="9" id="KW-1185">Reference proteome</keyword>
<dbReference type="EC" id="3.2.1.17" evidence="6"/>
<dbReference type="GO" id="GO:0009253">
    <property type="term" value="P:peptidoglycan catabolic process"/>
    <property type="evidence" value="ECO:0007669"/>
    <property type="project" value="InterPro"/>
</dbReference>
<evidence type="ECO:0000256" key="1">
    <source>
        <dbReference type="ARBA" id="ARBA00000632"/>
    </source>
</evidence>
<feature type="transmembrane region" description="Helical" evidence="7">
    <location>
        <begin position="6"/>
        <end position="25"/>
    </location>
</feature>
<evidence type="ECO:0000256" key="3">
    <source>
        <dbReference type="ARBA" id="ARBA00022638"/>
    </source>
</evidence>